<dbReference type="PANTHER" id="PTHR23517">
    <property type="entry name" value="RESISTANCE PROTEIN MDTM, PUTATIVE-RELATED-RELATED"/>
    <property type="match status" value="1"/>
</dbReference>
<keyword evidence="5 7" id="KW-1133">Transmembrane helix</keyword>
<feature type="transmembrane region" description="Helical" evidence="7">
    <location>
        <begin position="92"/>
        <end position="112"/>
    </location>
</feature>
<sequence>MILKNLELRLILNMFSNIINLPKNIRYRFLISFFNRIFSSCYIPVLPIYMSGYISSSEVSLALALILCLNILGNFIGGVLGDNYNLKQLIALIRGIETIIFVSLAVCIWASINIWTIIILFSLVTFTSSLRVPLFDMLVFNAVSSENQNYVFSLSYWINNIGFSVGYLLSAFVFKGNMFSIICMGIIVNIISIPAINSLEDDYTSQSKSNVKANLIEVIKIYQNKKFIIFSFGSILLLFLELQLSNFIGIFLNRNFIDTIFHYKVTGIQALGIIQFINVFLTVLIPILSKKMMKSISTYSFIIGIILYGIGFLSLVWFYSYGVIAMVISTIIFTIGELLFFPNQQVVFKNIMPEKHRGKYLAARQINTQISRLIASVSLVLFLSVSYVLVGFIYFIVAIVGGAFIIYLRKITLRLEHEK</sequence>
<dbReference type="RefSeq" id="WP_003722955.1">
    <property type="nucleotide sequence ID" value="NZ_CP019617.1"/>
</dbReference>
<reference evidence="8 13" key="1">
    <citation type="submission" date="2018-06" db="EMBL/GenBank/DDBJ databases">
        <authorList>
            <consortium name="GenomeTrakr: Next Generation Sequencing Network for Food Pathogen Tracability"/>
        </authorList>
    </citation>
    <scope>NUCLEOTIDE SEQUENCE [LARGE SCALE GENOMIC DNA]</scope>
    <source>
        <strain evidence="11 12">FDA00014472</strain>
        <strain evidence="8 13">FLAG-78586</strain>
    </source>
</reference>
<feature type="transmembrane region" description="Helical" evidence="7">
    <location>
        <begin position="296"/>
        <end position="317"/>
    </location>
</feature>
<evidence type="ECO:0000256" key="7">
    <source>
        <dbReference type="SAM" id="Phobius"/>
    </source>
</evidence>
<proteinExistence type="predicted"/>
<dbReference type="PANTHER" id="PTHR23517:SF3">
    <property type="entry name" value="INTEGRAL MEMBRANE TRANSPORT PROTEIN"/>
    <property type="match status" value="1"/>
</dbReference>
<organism evidence="10 14">
    <name type="scientific">Listeria monocytogenes</name>
    <dbReference type="NCBI Taxonomy" id="1639"/>
    <lineage>
        <taxon>Bacteria</taxon>
        <taxon>Bacillati</taxon>
        <taxon>Bacillota</taxon>
        <taxon>Bacilli</taxon>
        <taxon>Bacillales</taxon>
        <taxon>Listeriaceae</taxon>
        <taxon>Listeria</taxon>
    </lineage>
</organism>
<evidence type="ECO:0000313" key="12">
    <source>
        <dbReference type="Proteomes" id="UP000352246"/>
    </source>
</evidence>
<dbReference type="GO" id="GO:0005886">
    <property type="term" value="C:plasma membrane"/>
    <property type="evidence" value="ECO:0007669"/>
    <property type="project" value="UniProtKB-SubCell"/>
</dbReference>
<feature type="transmembrane region" description="Helical" evidence="7">
    <location>
        <begin position="323"/>
        <end position="341"/>
    </location>
</feature>
<dbReference type="InterPro" id="IPR036259">
    <property type="entry name" value="MFS_trans_sf"/>
</dbReference>
<evidence type="ECO:0000313" key="14">
    <source>
        <dbReference type="Proteomes" id="UP000566597"/>
    </source>
</evidence>
<dbReference type="SUPFAM" id="SSF103473">
    <property type="entry name" value="MFS general substrate transporter"/>
    <property type="match status" value="1"/>
</dbReference>
<dbReference type="Pfam" id="PF07690">
    <property type="entry name" value="MFS_1"/>
    <property type="match status" value="1"/>
</dbReference>
<evidence type="ECO:0000256" key="1">
    <source>
        <dbReference type="ARBA" id="ARBA00004651"/>
    </source>
</evidence>
<evidence type="ECO:0000256" key="2">
    <source>
        <dbReference type="ARBA" id="ARBA00022448"/>
    </source>
</evidence>
<evidence type="ECO:0000256" key="4">
    <source>
        <dbReference type="ARBA" id="ARBA00022692"/>
    </source>
</evidence>
<feature type="transmembrane region" description="Helical" evidence="7">
    <location>
        <begin position="151"/>
        <end position="173"/>
    </location>
</feature>
<comment type="subcellular location">
    <subcellularLocation>
        <location evidence="1">Cell membrane</location>
        <topology evidence="1">Multi-pass membrane protein</topology>
    </subcellularLocation>
</comment>
<feature type="transmembrane region" description="Helical" evidence="7">
    <location>
        <begin position="227"/>
        <end position="248"/>
    </location>
</feature>
<accession>A0A3T2AAM2</accession>
<dbReference type="EMBL" id="AAISWI010000012">
    <property type="protein sequence ID" value="ECH7212138.1"/>
    <property type="molecule type" value="Genomic_DNA"/>
</dbReference>
<dbReference type="EMBL" id="AABEVT010000006">
    <property type="protein sequence ID" value="EAH0253096.1"/>
    <property type="molecule type" value="Genomic_DNA"/>
</dbReference>
<evidence type="ECO:0000313" key="10">
    <source>
        <dbReference type="EMBL" id="EAH0253096.1"/>
    </source>
</evidence>
<dbReference type="Proteomes" id="UP000352246">
    <property type="component" value="Unassembled WGS sequence"/>
</dbReference>
<keyword evidence="6 7" id="KW-0472">Membrane</keyword>
<evidence type="ECO:0000313" key="11">
    <source>
        <dbReference type="EMBL" id="ECH7212138.1"/>
    </source>
</evidence>
<evidence type="ECO:0000256" key="6">
    <source>
        <dbReference type="ARBA" id="ARBA00023136"/>
    </source>
</evidence>
<dbReference type="Proteomes" id="UP000566597">
    <property type="component" value="Unassembled WGS sequence"/>
</dbReference>
<feature type="transmembrane region" description="Helical" evidence="7">
    <location>
        <begin position="389"/>
        <end position="408"/>
    </location>
</feature>
<dbReference type="AlphaFoldDB" id="A0A3T2AAM2"/>
<dbReference type="Proteomes" id="UP000401273">
    <property type="component" value="Unassembled WGS sequence"/>
</dbReference>
<dbReference type="InterPro" id="IPR050171">
    <property type="entry name" value="MFS_Transporters"/>
</dbReference>
<keyword evidence="4 7" id="KW-0812">Transmembrane</keyword>
<dbReference type="EMBL" id="AAAQOE010000005">
    <property type="protein sequence ID" value="EAE1096930.1"/>
    <property type="molecule type" value="Genomic_DNA"/>
</dbReference>
<protein>
    <submittedName>
        <fullName evidence="10">MFS transporter</fullName>
    </submittedName>
</protein>
<reference evidence="10 14" key="2">
    <citation type="submission" date="2019-04" db="EMBL/GenBank/DDBJ databases">
        <authorList>
            <person name="Ashton P.M."/>
            <person name="Dallman T."/>
            <person name="Nair S."/>
            <person name="De Pinna E."/>
            <person name="Peters T."/>
            <person name="Grant K."/>
        </authorList>
    </citation>
    <scope>NUCLEOTIDE SEQUENCE [LARGE SCALE GENOMIC DNA]</scope>
    <source>
        <strain evidence="10 14">406731</strain>
        <strain evidence="9">RL15000271</strain>
    </source>
</reference>
<dbReference type="Gene3D" id="1.20.1250.20">
    <property type="entry name" value="MFS general substrate transporter like domains"/>
    <property type="match status" value="1"/>
</dbReference>
<dbReference type="EMBL" id="AAARLF010000017">
    <property type="protein sequence ID" value="EAE2899279.1"/>
    <property type="molecule type" value="Genomic_DNA"/>
</dbReference>
<feature type="transmembrane region" description="Helical" evidence="7">
    <location>
        <begin position="60"/>
        <end position="80"/>
    </location>
</feature>
<evidence type="ECO:0000313" key="8">
    <source>
        <dbReference type="EMBL" id="EAE1096930.1"/>
    </source>
</evidence>
<feature type="transmembrane region" description="Helical" evidence="7">
    <location>
        <begin position="118"/>
        <end position="139"/>
    </location>
</feature>
<keyword evidence="2" id="KW-0813">Transport</keyword>
<feature type="transmembrane region" description="Helical" evidence="7">
    <location>
        <begin position="268"/>
        <end position="289"/>
    </location>
</feature>
<evidence type="ECO:0000313" key="13">
    <source>
        <dbReference type="Proteomes" id="UP000355989"/>
    </source>
</evidence>
<dbReference type="InterPro" id="IPR011701">
    <property type="entry name" value="MFS"/>
</dbReference>
<feature type="transmembrane region" description="Helical" evidence="7">
    <location>
        <begin position="33"/>
        <end position="54"/>
    </location>
</feature>
<evidence type="ECO:0000256" key="3">
    <source>
        <dbReference type="ARBA" id="ARBA00022475"/>
    </source>
</evidence>
<feature type="transmembrane region" description="Helical" evidence="7">
    <location>
        <begin position="179"/>
        <end position="199"/>
    </location>
</feature>
<dbReference type="GO" id="GO:0022857">
    <property type="term" value="F:transmembrane transporter activity"/>
    <property type="evidence" value="ECO:0007669"/>
    <property type="project" value="InterPro"/>
</dbReference>
<keyword evidence="3" id="KW-1003">Cell membrane</keyword>
<name>A0A3T2AAM2_LISMN</name>
<gene>
    <name evidence="8" type="ORF">APD94_13245</name>
    <name evidence="10" type="ORF">D4U23_11920</name>
    <name evidence="9" type="ORF">E1W43_15200</name>
    <name evidence="11" type="ORF">FPL45_12430</name>
</gene>
<evidence type="ECO:0000256" key="5">
    <source>
        <dbReference type="ARBA" id="ARBA00022989"/>
    </source>
</evidence>
<dbReference type="Proteomes" id="UP000355989">
    <property type="component" value="Unassembled WGS sequence"/>
</dbReference>
<comment type="caution">
    <text evidence="10">The sequence shown here is derived from an EMBL/GenBank/DDBJ whole genome shotgun (WGS) entry which is preliminary data.</text>
</comment>
<evidence type="ECO:0000313" key="9">
    <source>
        <dbReference type="EMBL" id="EAE2899279.1"/>
    </source>
</evidence>